<evidence type="ECO:0000256" key="6">
    <source>
        <dbReference type="SAM" id="MobiDB-lite"/>
    </source>
</evidence>
<comment type="similarity">
    <text evidence="1 5">Belongs to the E2F/DP family.</text>
</comment>
<dbReference type="InterPro" id="IPR036388">
    <property type="entry name" value="WH-like_DNA-bd_sf"/>
</dbReference>
<dbReference type="InterPro" id="IPR036390">
    <property type="entry name" value="WH_DNA-bd_sf"/>
</dbReference>
<evidence type="ECO:0000256" key="2">
    <source>
        <dbReference type="ARBA" id="ARBA00023015"/>
    </source>
</evidence>
<gene>
    <name evidence="8" type="primary">Contig18470.g19610</name>
    <name evidence="8" type="ORF">STYLEM_9680</name>
</gene>
<feature type="region of interest" description="Disordered" evidence="6">
    <location>
        <begin position="92"/>
        <end position="119"/>
    </location>
</feature>
<proteinExistence type="inferred from homology"/>
<name>A0A078AGL7_STYLE</name>
<dbReference type="Gene3D" id="6.10.250.540">
    <property type="match status" value="1"/>
</dbReference>
<dbReference type="SUPFAM" id="SSF144074">
    <property type="entry name" value="E2F-DP heterodimerization region"/>
    <property type="match status" value="1"/>
</dbReference>
<dbReference type="InterPro" id="IPR032198">
    <property type="entry name" value="E2F_CC-MB"/>
</dbReference>
<feature type="region of interest" description="Disordered" evidence="6">
    <location>
        <begin position="510"/>
        <end position="530"/>
    </location>
</feature>
<feature type="compositionally biased region" description="Polar residues" evidence="6">
    <location>
        <begin position="510"/>
        <end position="527"/>
    </location>
</feature>
<evidence type="ECO:0000256" key="5">
    <source>
        <dbReference type="RuleBase" id="RU003796"/>
    </source>
</evidence>
<dbReference type="SMART" id="SM01372">
    <property type="entry name" value="E2F_TDP"/>
    <property type="match status" value="1"/>
</dbReference>
<dbReference type="InterPro" id="IPR037241">
    <property type="entry name" value="E2F-DP_heterodim"/>
</dbReference>
<dbReference type="Pfam" id="PF02319">
    <property type="entry name" value="WHD_E2F_TDP"/>
    <property type="match status" value="1"/>
</dbReference>
<dbReference type="OrthoDB" id="340676at2759"/>
<dbReference type="AlphaFoldDB" id="A0A078AGL7"/>
<feature type="compositionally biased region" description="Polar residues" evidence="6">
    <location>
        <begin position="98"/>
        <end position="113"/>
    </location>
</feature>
<dbReference type="EMBL" id="CCKQ01009210">
    <property type="protein sequence ID" value="CDW80677.1"/>
    <property type="molecule type" value="Genomic_DNA"/>
</dbReference>
<dbReference type="InterPro" id="IPR003316">
    <property type="entry name" value="E2F_WHTH_DNA-bd_dom"/>
</dbReference>
<evidence type="ECO:0000259" key="7">
    <source>
        <dbReference type="SMART" id="SM01372"/>
    </source>
</evidence>
<evidence type="ECO:0000313" key="8">
    <source>
        <dbReference type="EMBL" id="CDW80677.1"/>
    </source>
</evidence>
<sequence length="607" mass="69288">MKLPKTPAFKEEKIAAYVNSAPNTGQKISAPKEAIKQSHRKNISVEDEKNIKRTLFKVDQEQQKAHNTNSTLTMNSSNSQENYFQVQFSTIKTERSKQQTNIQSEQSNNMSKRNQNSQAQNQGNINIQNSSSMNNFIKQENNHLPVSNAYQGMNQNQRQIKHEQQFNQQYAVGTRHQGQSRAEDLGLKTRQDNSLGELTRKFIALIQESENKSVDLNDAAKKLEVQKRRIYDITNVLEGIGLIEKTIKNKIRWKGTQSLLNHSIASQSQKNGISQHQTNLQQHQINNQQASFNGVNNHQLEKSIRDQEQELQTLMQEEKMVDNFIKDLQNELGQMSRDRAYGEFAYLTFEDISSLNQDSEDILIAVKAPLGTKIEMPDPEQLFEYFSAMGYGADEIKQYQVNITASNTNQELGAVGNNEIQAYIIDEHLAYHGLNQAGNQDVVMDTEEFQEDKDNDCNNNDVMINDNSQSNDNQITKTKINILTDNQQTFEDAKISSITNVQSNAFDRSQNELRSQVKSNGHQQNNNNKDECLNDFMTDNMIFFKNIQSLQKMYDDGLTSSQGHDYNQIYSLSTSSNTIFNSGINMNSNQNNRETLNNEGVLELKML</sequence>
<dbReference type="PANTHER" id="PTHR12081">
    <property type="entry name" value="TRANSCRIPTION FACTOR E2F"/>
    <property type="match status" value="1"/>
</dbReference>
<keyword evidence="2 5" id="KW-0805">Transcription regulation</keyword>
<dbReference type="GO" id="GO:0046983">
    <property type="term" value="F:protein dimerization activity"/>
    <property type="evidence" value="ECO:0007669"/>
    <property type="project" value="InterPro"/>
</dbReference>
<reference evidence="8 9" key="1">
    <citation type="submission" date="2014-06" db="EMBL/GenBank/DDBJ databases">
        <authorList>
            <person name="Swart Estienne"/>
        </authorList>
    </citation>
    <scope>NUCLEOTIDE SEQUENCE [LARGE SCALE GENOMIC DNA]</scope>
    <source>
        <strain evidence="8 9">130c</strain>
    </source>
</reference>
<keyword evidence="4 5" id="KW-0804">Transcription</keyword>
<dbReference type="GO" id="GO:0000978">
    <property type="term" value="F:RNA polymerase II cis-regulatory region sequence-specific DNA binding"/>
    <property type="evidence" value="ECO:0007669"/>
    <property type="project" value="InterPro"/>
</dbReference>
<dbReference type="GO" id="GO:0000981">
    <property type="term" value="F:DNA-binding transcription factor activity, RNA polymerase II-specific"/>
    <property type="evidence" value="ECO:0007669"/>
    <property type="project" value="TreeGrafter"/>
</dbReference>
<dbReference type="PANTHER" id="PTHR12081:SF18">
    <property type="entry name" value="TRANSCRIPTION FACTOR E2F2-RELATED"/>
    <property type="match status" value="1"/>
</dbReference>
<dbReference type="InterPro" id="IPR015633">
    <property type="entry name" value="E2F"/>
</dbReference>
<dbReference type="SUPFAM" id="SSF46785">
    <property type="entry name" value="Winged helix' DNA-binding domain"/>
    <property type="match status" value="1"/>
</dbReference>
<dbReference type="GO" id="GO:0090575">
    <property type="term" value="C:RNA polymerase II transcription regulator complex"/>
    <property type="evidence" value="ECO:0007669"/>
    <property type="project" value="TreeGrafter"/>
</dbReference>
<evidence type="ECO:0000313" key="9">
    <source>
        <dbReference type="Proteomes" id="UP000039865"/>
    </source>
</evidence>
<accession>A0A078AGL7</accession>
<evidence type="ECO:0000256" key="3">
    <source>
        <dbReference type="ARBA" id="ARBA00023125"/>
    </source>
</evidence>
<protein>
    <submittedName>
        <fullName evidence="8">Transcription factor e2fc</fullName>
    </submittedName>
</protein>
<keyword evidence="9" id="KW-1185">Reference proteome</keyword>
<dbReference type="Pfam" id="PF16421">
    <property type="entry name" value="E2F_CC-MB"/>
    <property type="match status" value="1"/>
</dbReference>
<comment type="subcellular location">
    <subcellularLocation>
        <location evidence="5">Nucleus</location>
    </subcellularLocation>
</comment>
<dbReference type="FunFam" id="1.10.10.10:FF:000008">
    <property type="entry name" value="E2F transcription factor 1"/>
    <property type="match status" value="1"/>
</dbReference>
<keyword evidence="5" id="KW-0539">Nucleus</keyword>
<dbReference type="Proteomes" id="UP000039865">
    <property type="component" value="Unassembled WGS sequence"/>
</dbReference>
<organism evidence="8 9">
    <name type="scientific">Stylonychia lemnae</name>
    <name type="common">Ciliate</name>
    <dbReference type="NCBI Taxonomy" id="5949"/>
    <lineage>
        <taxon>Eukaryota</taxon>
        <taxon>Sar</taxon>
        <taxon>Alveolata</taxon>
        <taxon>Ciliophora</taxon>
        <taxon>Intramacronucleata</taxon>
        <taxon>Spirotrichea</taxon>
        <taxon>Stichotrichia</taxon>
        <taxon>Sporadotrichida</taxon>
        <taxon>Oxytrichidae</taxon>
        <taxon>Stylonychinae</taxon>
        <taxon>Stylonychia</taxon>
    </lineage>
</organism>
<evidence type="ECO:0000256" key="4">
    <source>
        <dbReference type="ARBA" id="ARBA00023163"/>
    </source>
</evidence>
<dbReference type="InParanoid" id="A0A078AGL7"/>
<feature type="domain" description="E2F/DP family winged-helix DNA-binding" evidence="7">
    <location>
        <begin position="190"/>
        <end position="255"/>
    </location>
</feature>
<dbReference type="Gene3D" id="1.10.10.10">
    <property type="entry name" value="Winged helix-like DNA-binding domain superfamily/Winged helix DNA-binding domain"/>
    <property type="match status" value="1"/>
</dbReference>
<evidence type="ECO:0000256" key="1">
    <source>
        <dbReference type="ARBA" id="ARBA00010940"/>
    </source>
</evidence>
<keyword evidence="3 5" id="KW-0238">DNA-binding</keyword>